<name>A0A9W7XQK0_9FUNG</name>
<dbReference type="GO" id="GO:0000981">
    <property type="term" value="F:DNA-binding transcription factor activity, RNA polymerase II-specific"/>
    <property type="evidence" value="ECO:0007669"/>
    <property type="project" value="InterPro"/>
</dbReference>
<keyword evidence="2 5" id="KW-0238">DNA-binding</keyword>
<feature type="region of interest" description="Disordered" evidence="7">
    <location>
        <begin position="275"/>
        <end position="297"/>
    </location>
</feature>
<evidence type="ECO:0000259" key="8">
    <source>
        <dbReference type="PROSITE" id="PS50071"/>
    </source>
</evidence>
<keyword evidence="4 5" id="KW-0539">Nucleus</keyword>
<dbReference type="SUPFAM" id="SSF46689">
    <property type="entry name" value="Homeodomain-like"/>
    <property type="match status" value="1"/>
</dbReference>
<evidence type="ECO:0000256" key="5">
    <source>
        <dbReference type="PROSITE-ProRule" id="PRU00108"/>
    </source>
</evidence>
<feature type="compositionally biased region" description="Polar residues" evidence="7">
    <location>
        <begin position="1404"/>
        <end position="1413"/>
    </location>
</feature>
<feature type="compositionally biased region" description="Polar residues" evidence="7">
    <location>
        <begin position="851"/>
        <end position="860"/>
    </location>
</feature>
<dbReference type="CDD" id="cd00086">
    <property type="entry name" value="homeodomain"/>
    <property type="match status" value="1"/>
</dbReference>
<dbReference type="GO" id="GO:0000977">
    <property type="term" value="F:RNA polymerase II transcription regulatory region sequence-specific DNA binding"/>
    <property type="evidence" value="ECO:0007669"/>
    <property type="project" value="TreeGrafter"/>
</dbReference>
<dbReference type="PROSITE" id="PS00027">
    <property type="entry name" value="HOMEOBOX_1"/>
    <property type="match status" value="1"/>
</dbReference>
<feature type="region of interest" description="Disordered" evidence="7">
    <location>
        <begin position="828"/>
        <end position="873"/>
    </location>
</feature>
<evidence type="ECO:0000256" key="2">
    <source>
        <dbReference type="ARBA" id="ARBA00023125"/>
    </source>
</evidence>
<dbReference type="Pfam" id="PF00046">
    <property type="entry name" value="Homeodomain"/>
    <property type="match status" value="1"/>
</dbReference>
<feature type="region of interest" description="Disordered" evidence="7">
    <location>
        <begin position="75"/>
        <end position="118"/>
    </location>
</feature>
<comment type="caution">
    <text evidence="9">The sequence shown here is derived from an EMBL/GenBank/DDBJ whole genome shotgun (WGS) entry which is preliminary data.</text>
</comment>
<accession>A0A9W7XQK0</accession>
<feature type="compositionally biased region" description="Low complexity" evidence="7">
    <location>
        <begin position="1068"/>
        <end position="1079"/>
    </location>
</feature>
<reference evidence="9" key="1">
    <citation type="submission" date="2022-07" db="EMBL/GenBank/DDBJ databases">
        <title>Phylogenomic reconstructions and comparative analyses of Kickxellomycotina fungi.</title>
        <authorList>
            <person name="Reynolds N.K."/>
            <person name="Stajich J.E."/>
            <person name="Barry K."/>
            <person name="Grigoriev I.V."/>
            <person name="Crous P."/>
            <person name="Smith M.E."/>
        </authorList>
    </citation>
    <scope>NUCLEOTIDE SEQUENCE</scope>
    <source>
        <strain evidence="9">NBRC 105413</strain>
    </source>
</reference>
<feature type="DNA-binding region" description="Homeobox" evidence="5">
    <location>
        <begin position="108"/>
        <end position="167"/>
    </location>
</feature>
<organism evidence="9 10">
    <name type="scientific">Coemansia asiatica</name>
    <dbReference type="NCBI Taxonomy" id="1052880"/>
    <lineage>
        <taxon>Eukaryota</taxon>
        <taxon>Fungi</taxon>
        <taxon>Fungi incertae sedis</taxon>
        <taxon>Zoopagomycota</taxon>
        <taxon>Kickxellomycotina</taxon>
        <taxon>Kickxellomycetes</taxon>
        <taxon>Kickxellales</taxon>
        <taxon>Kickxellaceae</taxon>
        <taxon>Coemansia</taxon>
    </lineage>
</organism>
<feature type="compositionally biased region" description="Basic residues" evidence="7">
    <location>
        <begin position="1145"/>
        <end position="1154"/>
    </location>
</feature>
<feature type="region of interest" description="Disordered" evidence="7">
    <location>
        <begin position="346"/>
        <end position="376"/>
    </location>
</feature>
<evidence type="ECO:0000313" key="9">
    <source>
        <dbReference type="EMBL" id="KAJ1648062.1"/>
    </source>
</evidence>
<feature type="compositionally biased region" description="Low complexity" evidence="7">
    <location>
        <begin position="1041"/>
        <end position="1058"/>
    </location>
</feature>
<dbReference type="InterPro" id="IPR017970">
    <property type="entry name" value="Homeobox_CS"/>
</dbReference>
<feature type="region of interest" description="Disordered" evidence="7">
    <location>
        <begin position="1011"/>
        <end position="1091"/>
    </location>
</feature>
<proteinExistence type="predicted"/>
<feature type="region of interest" description="Disordered" evidence="7">
    <location>
        <begin position="420"/>
        <end position="445"/>
    </location>
</feature>
<dbReference type="InterPro" id="IPR009057">
    <property type="entry name" value="Homeodomain-like_sf"/>
</dbReference>
<evidence type="ECO:0000256" key="6">
    <source>
        <dbReference type="RuleBase" id="RU000682"/>
    </source>
</evidence>
<feature type="region of interest" description="Disordered" evidence="7">
    <location>
        <begin position="501"/>
        <end position="531"/>
    </location>
</feature>
<dbReference type="EMBL" id="JANBOH010000012">
    <property type="protein sequence ID" value="KAJ1648062.1"/>
    <property type="molecule type" value="Genomic_DNA"/>
</dbReference>
<feature type="region of interest" description="Disordered" evidence="7">
    <location>
        <begin position="1139"/>
        <end position="1170"/>
    </location>
</feature>
<keyword evidence="10" id="KW-1185">Reference proteome</keyword>
<feature type="compositionally biased region" description="Low complexity" evidence="7">
    <location>
        <begin position="275"/>
        <end position="291"/>
    </location>
</feature>
<dbReference type="GO" id="GO:0005634">
    <property type="term" value="C:nucleus"/>
    <property type="evidence" value="ECO:0007669"/>
    <property type="project" value="UniProtKB-SubCell"/>
</dbReference>
<dbReference type="SMART" id="SM00389">
    <property type="entry name" value="HOX"/>
    <property type="match status" value="1"/>
</dbReference>
<evidence type="ECO:0000256" key="3">
    <source>
        <dbReference type="ARBA" id="ARBA00023155"/>
    </source>
</evidence>
<evidence type="ECO:0000256" key="4">
    <source>
        <dbReference type="ARBA" id="ARBA00023242"/>
    </source>
</evidence>
<comment type="subcellular location">
    <subcellularLocation>
        <location evidence="1 5 6">Nucleus</location>
    </subcellularLocation>
</comment>
<dbReference type="Proteomes" id="UP001145021">
    <property type="component" value="Unassembled WGS sequence"/>
</dbReference>
<dbReference type="Gene3D" id="1.10.10.60">
    <property type="entry name" value="Homeodomain-like"/>
    <property type="match status" value="1"/>
</dbReference>
<feature type="region of interest" description="Disordered" evidence="7">
    <location>
        <begin position="1389"/>
        <end position="1448"/>
    </location>
</feature>
<evidence type="ECO:0000256" key="7">
    <source>
        <dbReference type="SAM" id="MobiDB-lite"/>
    </source>
</evidence>
<dbReference type="PANTHER" id="PTHR24208">
    <property type="entry name" value="LIM/HOMEOBOX PROTEIN LHX"/>
    <property type="match status" value="1"/>
</dbReference>
<dbReference type="PANTHER" id="PTHR24208:SF166">
    <property type="entry name" value="LIM HOMEOBOX TRANSCRIPTION FACTOR 1 ALPHA, ISOFORM B"/>
    <property type="match status" value="1"/>
</dbReference>
<evidence type="ECO:0000256" key="1">
    <source>
        <dbReference type="ARBA" id="ARBA00004123"/>
    </source>
</evidence>
<sequence>MLFETSQFADDVSSPLQPITQHNAMFPVSSDSMTQFSADAMPISVGAGVAVTANASTNNHTSSVADSAAITQQSTLSLGQESNTSSKESASGASASGGRQSTKSSSSSHRKRARATSEQVTVLESVFMVNRSPASRLREDLAARLGMAPRQVQVWFQNRRAKEKTQQRNPRSLQHHPSMVLDPMVYANMNPEFYSMAMATSFLPGSSCNPDPSATGAAAAGNPAFGASPVALSFGAAAGVGHPPQSAMQNQQHHALLDNQVAFAAAAAAANAASSGAANGTGASNSTGSSNPWMGWGSDFVAQHHQYQQQQQGHISPSLNHYLSMASGAAGMFSPTHINMPNNSGLHMGGPAGGANCNSNSGQPSGDEHLPMTAAASSAEKVGAGLGSSGGITASASSTCASATAAAAAALAHAINITDSRRESEVSGITAVASPTGPSSASMASDSIAASASSGTSPVTTPVVAAETAGAATLVSAAITPLAAPAEGTAQDATAVATATVAGSPGAKTEADVDAVPSGRATPATSSARLAGSVRRPAPLALVAHHHHPSMHMGHHGVPLGSGGIPLAASSASASAGGIPMGNRMGMPFSSFIPDIASYMVLDATRLTVGNWHRVPMPETELTCLACVEPPPLKPVQRPGNHRPAELDSLVGEFQWIIGSQGVRYKMVLPYSTISRIKFRETPDTAAPLVDVSAETVVNPQAALSLLSCALKNPNAKGELSIHVYDLPTFYFQGENGEWKDIGDFSENHCASSTYVHTISGSFVTLFCQLRILLATCSRLKIAGDPLMALWLGNMDDPYSAIAGIPHNSWLPCGDAVYLHSVKRNANASGSSTSHSHSHSHSHSNGEAAGGQSTTANVDASSEEHGGLVTSPLGHDSAAGSAAMLAGALPAFNMYIPTSAASSTIGTLTPTPTSMTGPHHMYNVQMGNMPPALGSARHSMFTFHDSNHQTAAAAAAAAAAAYHHSNLAAAAAMAGGVGQLPLKTQRSASLPFIRSAGCNANANTVKVNPSSSLCRMVDGDSPGPNESLEKAAGNQEASTDQQQPHPQPQQNQQHQQQQAVGEANALNAPGPSSGIASASNTPPPPAALPLRHRTSCNHIRRPAPYQVAPASGSSRVNSPQMSPSPFWYAHNLRRASRDSLSASFNHHHHHHHHQLPINQPTTPQGGTGFPNGVFVRRESDAELALAMNNAFSSGDVLGGHRGLSELYGMPVVPPSPLSNVTMASMMNAGSNRPSESLEMQVDGDGSNGKEPVNNVSNAINGAAVSAGMSNADIMMAIFNAMNSTAAIPAVSAAMSTVDANGILATNQAFLSNGGMPAMTATTTPMSMDAGFGSEAGSGSGNLGGFDPSAFMLPQTTDVNKTVNNSSSDIGGTQAMDWCFDWSLPATAPVQQQQQQHQHGLVGSEMQTPGNVSASYECDNESNKNESESSGRMNIDWNSKATAASEATS</sequence>
<dbReference type="PROSITE" id="PS50071">
    <property type="entry name" value="HOMEOBOX_2"/>
    <property type="match status" value="1"/>
</dbReference>
<protein>
    <recommendedName>
        <fullName evidence="8">Homeobox domain-containing protein</fullName>
    </recommendedName>
</protein>
<feature type="domain" description="Homeobox" evidence="8">
    <location>
        <begin position="106"/>
        <end position="166"/>
    </location>
</feature>
<dbReference type="InterPro" id="IPR050453">
    <property type="entry name" value="LIM_Homeobox_TF"/>
</dbReference>
<gene>
    <name evidence="9" type="ORF">LPJ64_000598</name>
</gene>
<keyword evidence="3 5" id="KW-0371">Homeobox</keyword>
<dbReference type="InterPro" id="IPR001356">
    <property type="entry name" value="HD"/>
</dbReference>
<feature type="region of interest" description="Disordered" evidence="7">
    <location>
        <begin position="1229"/>
        <end position="1250"/>
    </location>
</feature>
<evidence type="ECO:0000313" key="10">
    <source>
        <dbReference type="Proteomes" id="UP001145021"/>
    </source>
</evidence>
<feature type="compositionally biased region" description="Polar residues" evidence="7">
    <location>
        <begin position="1435"/>
        <end position="1448"/>
    </location>
</feature>
<feature type="compositionally biased region" description="Low complexity" evidence="7">
    <location>
        <begin position="82"/>
        <end position="107"/>
    </location>
</feature>